<dbReference type="RefSeq" id="WP_169453175.1">
    <property type="nucleotide sequence ID" value="NZ_CP051774.1"/>
</dbReference>
<evidence type="ECO:0000313" key="2">
    <source>
        <dbReference type="Proteomes" id="UP000501812"/>
    </source>
</evidence>
<proteinExistence type="predicted"/>
<dbReference type="EMBL" id="CP051774">
    <property type="protein sequence ID" value="QJE94954.1"/>
    <property type="molecule type" value="Genomic_DNA"/>
</dbReference>
<keyword evidence="2" id="KW-1185">Reference proteome</keyword>
<sequence length="470" mass="52626">MRRLLVIVLLFASHGVALWWGSRSPRQGLRDVPDSSVEARVQAKSELGHILTAYRAEKAAADRKKQEDERTLDARIEEARSRIRQEDDLVRLVRETINKGGIPNAEVIAAFGAWFERDPAAALKEAQDGMRTGHWYFRGEITRHFKREGLANLQRYLDLSPKANRFLLMTAWESVWEQGKVDSALEAAAGLTRQKDRLEFLSYGWNAEQLSGHLGEAIGLFDKAGAVAFLGGISITQETDVAALQEEAREAGFPPEALAALERKLKPSEWAAQENAAGERLELVKETPELFAETIAKEQEKQNAISFLQTRDTFRGDGWKIVAPDLEEWQTEVARGTLAPAGLYEKLMETVPGSEKISQPLLSTAALASFNVDPVKTMEWLKETRPDWMELAEAIFQSNSSSSETAHPGEVYAAIFGGYQELSEPLLDRLGSNFLYRGLEEPAVYEEIYRQLPDGALKRKLASKRKERGQ</sequence>
<dbReference type="KEGG" id="luo:HHL09_03890"/>
<dbReference type="AlphaFoldDB" id="A0A858REG5"/>
<evidence type="ECO:0000313" key="1">
    <source>
        <dbReference type="EMBL" id="QJE94954.1"/>
    </source>
</evidence>
<organism evidence="1 2">
    <name type="scientific">Luteolibacter luteus</name>
    <dbReference type="NCBI Taxonomy" id="2728835"/>
    <lineage>
        <taxon>Bacteria</taxon>
        <taxon>Pseudomonadati</taxon>
        <taxon>Verrucomicrobiota</taxon>
        <taxon>Verrucomicrobiia</taxon>
        <taxon>Verrucomicrobiales</taxon>
        <taxon>Verrucomicrobiaceae</taxon>
        <taxon>Luteolibacter</taxon>
    </lineage>
</organism>
<protein>
    <submittedName>
        <fullName evidence="1">Uncharacterized protein</fullName>
    </submittedName>
</protein>
<accession>A0A858REG5</accession>
<gene>
    <name evidence="1" type="ORF">HHL09_03890</name>
</gene>
<name>A0A858REG5_9BACT</name>
<reference evidence="1 2" key="1">
    <citation type="submission" date="2020-04" db="EMBL/GenBank/DDBJ databases">
        <title>Luteolibacter sp. G-1-1-1 isolated from soil.</title>
        <authorList>
            <person name="Dahal R.H."/>
        </authorList>
    </citation>
    <scope>NUCLEOTIDE SEQUENCE [LARGE SCALE GENOMIC DNA]</scope>
    <source>
        <strain evidence="1 2">G-1-1-1</strain>
    </source>
</reference>
<dbReference type="Proteomes" id="UP000501812">
    <property type="component" value="Chromosome"/>
</dbReference>